<sequence>MASSTDLDASVKEFNEQLTAFSIFKQSAESLIKTLNDKISHTDKNELKKVYEGIRDYNINFLTELSEFLDLGKDVLKSKGSSEFELQKCVSLLNSIIEISKKIIKDNTDIQNYIILYNFI</sequence>
<name>A0A6C0EAV2_9ZZZZ</name>
<accession>A0A6C0EAV2</accession>
<protein>
    <submittedName>
        <fullName evidence="1">Uncharacterized protein</fullName>
    </submittedName>
</protein>
<dbReference type="AlphaFoldDB" id="A0A6C0EAV2"/>
<evidence type="ECO:0000313" key="1">
    <source>
        <dbReference type="EMBL" id="QHT25741.1"/>
    </source>
</evidence>
<organism evidence="1">
    <name type="scientific">viral metagenome</name>
    <dbReference type="NCBI Taxonomy" id="1070528"/>
    <lineage>
        <taxon>unclassified sequences</taxon>
        <taxon>metagenomes</taxon>
        <taxon>organismal metagenomes</taxon>
    </lineage>
</organism>
<reference evidence="1" key="1">
    <citation type="journal article" date="2020" name="Nature">
        <title>Giant virus diversity and host interactions through global metagenomics.</title>
        <authorList>
            <person name="Schulz F."/>
            <person name="Roux S."/>
            <person name="Paez-Espino D."/>
            <person name="Jungbluth S."/>
            <person name="Walsh D.A."/>
            <person name="Denef V.J."/>
            <person name="McMahon K.D."/>
            <person name="Konstantinidis K.T."/>
            <person name="Eloe-Fadrosh E.A."/>
            <person name="Kyrpides N.C."/>
            <person name="Woyke T."/>
        </authorList>
    </citation>
    <scope>NUCLEOTIDE SEQUENCE</scope>
    <source>
        <strain evidence="1">GVMAG-M-3300023179-27</strain>
    </source>
</reference>
<dbReference type="EMBL" id="MN739774">
    <property type="protein sequence ID" value="QHT25741.1"/>
    <property type="molecule type" value="Genomic_DNA"/>
</dbReference>
<proteinExistence type="predicted"/>